<comment type="similarity">
    <text evidence="1">Belongs to the class-I pyridine nucleotide-disulfide oxidoreductase family.</text>
</comment>
<dbReference type="Gene3D" id="3.50.50.60">
    <property type="entry name" value="FAD/NAD(P)-binding domain"/>
    <property type="match status" value="2"/>
</dbReference>
<gene>
    <name evidence="2" type="ORF">CTI12_AA588610</name>
</gene>
<dbReference type="GO" id="GO:0006103">
    <property type="term" value="P:2-oxoglutarate metabolic process"/>
    <property type="evidence" value="ECO:0007669"/>
    <property type="project" value="TreeGrafter"/>
</dbReference>
<dbReference type="InterPro" id="IPR050151">
    <property type="entry name" value="Class-I_Pyr_Nuc-Dis_Oxidored"/>
</dbReference>
<dbReference type="GO" id="GO:0004148">
    <property type="term" value="F:dihydrolipoyl dehydrogenase (NADH) activity"/>
    <property type="evidence" value="ECO:0007669"/>
    <property type="project" value="TreeGrafter"/>
</dbReference>
<dbReference type="InterPro" id="IPR036188">
    <property type="entry name" value="FAD/NAD-bd_sf"/>
</dbReference>
<evidence type="ECO:0000313" key="3">
    <source>
        <dbReference type="Proteomes" id="UP000245207"/>
    </source>
</evidence>
<dbReference type="PANTHER" id="PTHR22912">
    <property type="entry name" value="DISULFIDE OXIDOREDUCTASE"/>
    <property type="match status" value="1"/>
</dbReference>
<dbReference type="EMBL" id="PKPP01016528">
    <property type="protein sequence ID" value="PWA37614.1"/>
    <property type="molecule type" value="Genomic_DNA"/>
</dbReference>
<accession>A0A2U1KLF6</accession>
<dbReference type="PANTHER" id="PTHR22912:SF151">
    <property type="entry name" value="DIHYDROLIPOYL DEHYDROGENASE, MITOCHONDRIAL"/>
    <property type="match status" value="1"/>
</dbReference>
<dbReference type="STRING" id="35608.A0A2U1KLF6"/>
<evidence type="ECO:0000313" key="2">
    <source>
        <dbReference type="EMBL" id="PWA37614.1"/>
    </source>
</evidence>
<dbReference type="GO" id="GO:0045252">
    <property type="term" value="C:oxoglutarate dehydrogenase complex"/>
    <property type="evidence" value="ECO:0007669"/>
    <property type="project" value="TreeGrafter"/>
</dbReference>
<dbReference type="OrthoDB" id="1713904at2759"/>
<sequence>MCRNAFKPSRTTLQGQQKHWNETCELMGGKTVVTSNHALKLEFVPDWIAIVGSGYIGLEFSDVDTALAKRVLINPRKIDYHTGVFASKITPAKDGKPVIIELIDAKTKELKETLEVDAAFNCHKKSSISVWKMYVKSALSNNAVNNMFMKINVETQRGFVPVDYAIVEQVTGKDHVLNHLSVPAACFTHPEISIVGLTEPQAKEKANEEK</sequence>
<keyword evidence="3" id="KW-1185">Reference proteome</keyword>
<comment type="caution">
    <text evidence="2">The sequence shown here is derived from an EMBL/GenBank/DDBJ whole genome shotgun (WGS) entry which is preliminary data.</text>
</comment>
<dbReference type="SUPFAM" id="SSF51905">
    <property type="entry name" value="FAD/NAD(P)-binding domain"/>
    <property type="match status" value="1"/>
</dbReference>
<dbReference type="Proteomes" id="UP000245207">
    <property type="component" value="Unassembled WGS sequence"/>
</dbReference>
<dbReference type="AlphaFoldDB" id="A0A2U1KLF6"/>
<organism evidence="2 3">
    <name type="scientific">Artemisia annua</name>
    <name type="common">Sweet wormwood</name>
    <dbReference type="NCBI Taxonomy" id="35608"/>
    <lineage>
        <taxon>Eukaryota</taxon>
        <taxon>Viridiplantae</taxon>
        <taxon>Streptophyta</taxon>
        <taxon>Embryophyta</taxon>
        <taxon>Tracheophyta</taxon>
        <taxon>Spermatophyta</taxon>
        <taxon>Magnoliopsida</taxon>
        <taxon>eudicotyledons</taxon>
        <taxon>Gunneridae</taxon>
        <taxon>Pentapetalae</taxon>
        <taxon>asterids</taxon>
        <taxon>campanulids</taxon>
        <taxon>Asterales</taxon>
        <taxon>Asteraceae</taxon>
        <taxon>Asteroideae</taxon>
        <taxon>Anthemideae</taxon>
        <taxon>Artemisiinae</taxon>
        <taxon>Artemisia</taxon>
    </lineage>
</organism>
<dbReference type="GO" id="GO:0005739">
    <property type="term" value="C:mitochondrion"/>
    <property type="evidence" value="ECO:0007669"/>
    <property type="project" value="TreeGrafter"/>
</dbReference>
<name>A0A2U1KLF6_ARTAN</name>
<evidence type="ECO:0000256" key="1">
    <source>
        <dbReference type="ARBA" id="ARBA00007532"/>
    </source>
</evidence>
<reference evidence="2 3" key="1">
    <citation type="journal article" date="2018" name="Mol. Plant">
        <title>The genome of Artemisia annua provides insight into the evolution of Asteraceae family and artemisinin biosynthesis.</title>
        <authorList>
            <person name="Shen Q."/>
            <person name="Zhang L."/>
            <person name="Liao Z."/>
            <person name="Wang S."/>
            <person name="Yan T."/>
            <person name="Shi P."/>
            <person name="Liu M."/>
            <person name="Fu X."/>
            <person name="Pan Q."/>
            <person name="Wang Y."/>
            <person name="Lv Z."/>
            <person name="Lu X."/>
            <person name="Zhang F."/>
            <person name="Jiang W."/>
            <person name="Ma Y."/>
            <person name="Chen M."/>
            <person name="Hao X."/>
            <person name="Li L."/>
            <person name="Tang Y."/>
            <person name="Lv G."/>
            <person name="Zhou Y."/>
            <person name="Sun X."/>
            <person name="Brodelius P.E."/>
            <person name="Rose J.K.C."/>
            <person name="Tang K."/>
        </authorList>
    </citation>
    <scope>NUCLEOTIDE SEQUENCE [LARGE SCALE GENOMIC DNA]</scope>
    <source>
        <strain evidence="3">cv. Huhao1</strain>
        <tissue evidence="2">Leaf</tissue>
    </source>
</reference>
<protein>
    <submittedName>
        <fullName evidence="2">Dihydrolipoyl dehydrogenase 2, chloroplastic</fullName>
    </submittedName>
</protein>
<dbReference type="GO" id="GO:0050660">
    <property type="term" value="F:flavin adenine dinucleotide binding"/>
    <property type="evidence" value="ECO:0007669"/>
    <property type="project" value="TreeGrafter"/>
</dbReference>
<proteinExistence type="inferred from homology"/>